<sequence>MHKTYCILRKLRSEYLNSVRCYAKRVLPVDPSDYENLPVEDMHMKSYKDTSLYGWGLGEYGAIGHHGEVMKNMSGPDDPRLRLVIRPKRLNFGELNTVTDIAAGYGFSAFSVKKKNQCKVYGTGLNTDSQIGFHYQKKDSYLEIVLVPLPIPLAFKWPEKTKIKNLAAGRAHLVIVTDLEGVFILGNNSYGQCGRTVIENENYSGSRVVHKLLQFKNDPIISAECGQDHTLLLSESGKVYACGWGADGQTGLGHYSIQSKPARVLGDIENERIVKLSSKCDCVLALNDKGEVFGWGNSEYSQLFEEGDGIQQMNRPIHLKKCTGFGKIIDVAAAGSHCMMLNEAGDVFTWGFGILGQGPNVTHNWRPKIIPPVLFGRNAFQSDTVVRAIYCGLSHSAAVTNYGDVYMWGKNKERCLGLLQKFDQFFPSRVAIGASAKKLALGVDHSLALCHPFGS</sequence>
<reference evidence="2 3" key="1">
    <citation type="submission" date="2023-10" db="EMBL/GenBank/DDBJ databases">
        <title>Genomes of two closely related lineages of the louse Polyplax serrata with different host specificities.</title>
        <authorList>
            <person name="Martinu J."/>
            <person name="Tarabai H."/>
            <person name="Stefka J."/>
            <person name="Hypsa V."/>
        </authorList>
    </citation>
    <scope>NUCLEOTIDE SEQUENCE [LARGE SCALE GENOMIC DNA]</scope>
    <source>
        <strain evidence="2">HR10_N</strain>
    </source>
</reference>
<feature type="repeat" description="RCC1" evidence="1">
    <location>
        <begin position="345"/>
        <end position="402"/>
    </location>
</feature>
<dbReference type="GO" id="GO:0019843">
    <property type="term" value="F:rRNA binding"/>
    <property type="evidence" value="ECO:0007669"/>
    <property type="project" value="TreeGrafter"/>
</dbReference>
<comment type="caution">
    <text evidence="2">The sequence shown here is derived from an EMBL/GenBank/DDBJ whole genome shotgun (WGS) entry which is preliminary data.</text>
</comment>
<gene>
    <name evidence="2" type="ORF">RUM43_012194</name>
</gene>
<feature type="repeat" description="RCC1" evidence="1">
    <location>
        <begin position="403"/>
        <end position="452"/>
    </location>
</feature>
<proteinExistence type="predicted"/>
<dbReference type="InterPro" id="IPR000408">
    <property type="entry name" value="Reg_chr_condens"/>
</dbReference>
<dbReference type="GO" id="GO:0005085">
    <property type="term" value="F:guanyl-nucleotide exchange factor activity"/>
    <property type="evidence" value="ECO:0007669"/>
    <property type="project" value="TreeGrafter"/>
</dbReference>
<dbReference type="Proteomes" id="UP001372834">
    <property type="component" value="Unassembled WGS sequence"/>
</dbReference>
<dbReference type="PANTHER" id="PTHR46337:SF1">
    <property type="entry name" value="RCC1-LIKE G EXCHANGING FACTOR-LIKE PROTEIN"/>
    <property type="match status" value="1"/>
</dbReference>
<dbReference type="AlphaFoldDB" id="A0AAN8S056"/>
<organism evidence="2 3">
    <name type="scientific">Polyplax serrata</name>
    <name type="common">Common mouse louse</name>
    <dbReference type="NCBI Taxonomy" id="468196"/>
    <lineage>
        <taxon>Eukaryota</taxon>
        <taxon>Metazoa</taxon>
        <taxon>Ecdysozoa</taxon>
        <taxon>Arthropoda</taxon>
        <taxon>Hexapoda</taxon>
        <taxon>Insecta</taxon>
        <taxon>Pterygota</taxon>
        <taxon>Neoptera</taxon>
        <taxon>Paraneoptera</taxon>
        <taxon>Psocodea</taxon>
        <taxon>Troctomorpha</taxon>
        <taxon>Phthiraptera</taxon>
        <taxon>Anoplura</taxon>
        <taxon>Polyplacidae</taxon>
        <taxon>Polyplax</taxon>
    </lineage>
</organism>
<dbReference type="InterPro" id="IPR053035">
    <property type="entry name" value="Mitochondrial_GEF_domain"/>
</dbReference>
<name>A0AAN8S056_POLSC</name>
<dbReference type="Pfam" id="PF13540">
    <property type="entry name" value="RCC1_2"/>
    <property type="match status" value="1"/>
</dbReference>
<dbReference type="EMBL" id="JAWJWE010000040">
    <property type="protein sequence ID" value="KAK6619437.1"/>
    <property type="molecule type" value="Genomic_DNA"/>
</dbReference>
<accession>A0AAN8S056</accession>
<feature type="repeat" description="RCC1" evidence="1">
    <location>
        <begin position="180"/>
        <end position="236"/>
    </location>
</feature>
<evidence type="ECO:0000313" key="3">
    <source>
        <dbReference type="Proteomes" id="UP001372834"/>
    </source>
</evidence>
<feature type="repeat" description="RCC1" evidence="1">
    <location>
        <begin position="118"/>
        <end position="179"/>
    </location>
</feature>
<dbReference type="PRINTS" id="PR00633">
    <property type="entry name" value="RCCNDNSATION"/>
</dbReference>
<dbReference type="PANTHER" id="PTHR46337">
    <property type="entry name" value="RCC1-LIKE G EXCHANGING FACTOR-LIKE PROTEIN"/>
    <property type="match status" value="1"/>
</dbReference>
<dbReference type="Gene3D" id="2.130.10.30">
    <property type="entry name" value="Regulator of chromosome condensation 1/beta-lactamase-inhibitor protein II"/>
    <property type="match status" value="2"/>
</dbReference>
<dbReference type="SUPFAM" id="SSF50985">
    <property type="entry name" value="RCC1/BLIP-II"/>
    <property type="match status" value="1"/>
</dbReference>
<dbReference type="GO" id="GO:0070131">
    <property type="term" value="P:positive regulation of mitochondrial translation"/>
    <property type="evidence" value="ECO:0007669"/>
    <property type="project" value="TreeGrafter"/>
</dbReference>
<dbReference type="Pfam" id="PF00415">
    <property type="entry name" value="RCC1"/>
    <property type="match status" value="3"/>
</dbReference>
<dbReference type="PROSITE" id="PS50012">
    <property type="entry name" value="RCC1_3"/>
    <property type="match status" value="6"/>
</dbReference>
<protein>
    <submittedName>
        <fullName evidence="2">Uncharacterized protein</fullName>
    </submittedName>
</protein>
<evidence type="ECO:0000313" key="2">
    <source>
        <dbReference type="EMBL" id="KAK6619437.1"/>
    </source>
</evidence>
<dbReference type="GO" id="GO:0005743">
    <property type="term" value="C:mitochondrial inner membrane"/>
    <property type="evidence" value="ECO:0007669"/>
    <property type="project" value="TreeGrafter"/>
</dbReference>
<feature type="repeat" description="RCC1" evidence="1">
    <location>
        <begin position="237"/>
        <end position="289"/>
    </location>
</feature>
<evidence type="ECO:0000256" key="1">
    <source>
        <dbReference type="PROSITE-ProRule" id="PRU00235"/>
    </source>
</evidence>
<feature type="repeat" description="RCC1" evidence="1">
    <location>
        <begin position="290"/>
        <end position="344"/>
    </location>
</feature>
<dbReference type="InterPro" id="IPR009091">
    <property type="entry name" value="RCC1/BLIP-II"/>
</dbReference>